<dbReference type="EMBL" id="CAOQHR010000001">
    <property type="protein sequence ID" value="CAI6288061.1"/>
    <property type="molecule type" value="Genomic_DNA"/>
</dbReference>
<dbReference type="Pfam" id="PF12796">
    <property type="entry name" value="Ank_2"/>
    <property type="match status" value="1"/>
</dbReference>
<dbReference type="Proteomes" id="UP001152607">
    <property type="component" value="Unassembled WGS sequence"/>
</dbReference>
<evidence type="ECO:0000256" key="2">
    <source>
        <dbReference type="ARBA" id="ARBA00023043"/>
    </source>
</evidence>
<gene>
    <name evidence="5" type="ORF">PDIGIT_LOCUS2376</name>
</gene>
<dbReference type="OrthoDB" id="366390at2759"/>
<dbReference type="InterPro" id="IPR036770">
    <property type="entry name" value="Ankyrin_rpt-contain_sf"/>
</dbReference>
<dbReference type="InterPro" id="IPR002110">
    <property type="entry name" value="Ankyrin_rpt"/>
</dbReference>
<keyword evidence="6" id="KW-1185">Reference proteome</keyword>
<name>A0A9W4U502_9PLEO</name>
<dbReference type="AlphaFoldDB" id="A0A9W4U502"/>
<dbReference type="SUPFAM" id="SSF48403">
    <property type="entry name" value="Ankyrin repeat"/>
    <property type="match status" value="1"/>
</dbReference>
<reference evidence="5" key="1">
    <citation type="submission" date="2023-01" db="EMBL/GenBank/DDBJ databases">
        <authorList>
            <person name="Van Ghelder C."/>
            <person name="Rancurel C."/>
        </authorList>
    </citation>
    <scope>NUCLEOTIDE SEQUENCE</scope>
    <source>
        <strain evidence="5">CNCM I-4278</strain>
    </source>
</reference>
<evidence type="ECO:0000313" key="6">
    <source>
        <dbReference type="Proteomes" id="UP001152607"/>
    </source>
</evidence>
<keyword evidence="1" id="KW-0677">Repeat</keyword>
<comment type="caution">
    <text evidence="5">The sequence shown here is derived from an EMBL/GenBank/DDBJ whole genome shotgun (WGS) entry which is preliminary data.</text>
</comment>
<sequence>MGASTVVGSRSSVIYQNTIHTASTSTLRSILSLPNRTLRKFSFSARDTRKLSQQLIATAFRGDDDRVYELLEAGADVNYKENQRRVAICSAASRGHTSTVRVLLENHARVDSVDGQGMTPLMWAVTTETEDLVELLCSYHAKLNKKDKKGSTALHKAASGRPRMTELLLSKNVDYNVPDQDSMRPINFACEKGDDSSLRLLVQAGADVSAKYSPPIRNCIWNLHVGTVKTLIDIGVSLSVRYHIRETDKGKVSALSHAACIALDESVKNYWAKDTLHDWTRYDKAIEIIGILRNAGAIARGSLTHVYGSDGEQSASFYYGGMLPDLIAFKWNQKLACIGHPYYYGATPEMRANILNEQRRLERLEQQTALSIRQPASQPSTVEYPNATLQPSPSLFPTSHYSLNDQSALFTGHFPGSSNNLQSPLNYLLWIGKAEQPQPAHDNQRISEPARGSARSIYSERGAGALDIEC</sequence>
<dbReference type="SMART" id="SM00248">
    <property type="entry name" value="ANK"/>
    <property type="match status" value="6"/>
</dbReference>
<dbReference type="PANTHER" id="PTHR24126:SF14">
    <property type="entry name" value="ANK_REP_REGION DOMAIN-CONTAINING PROTEIN"/>
    <property type="match status" value="1"/>
</dbReference>
<evidence type="ECO:0000313" key="5">
    <source>
        <dbReference type="EMBL" id="CAI6288061.1"/>
    </source>
</evidence>
<dbReference type="Pfam" id="PF00023">
    <property type="entry name" value="Ank"/>
    <property type="match status" value="1"/>
</dbReference>
<keyword evidence="2 3" id="KW-0040">ANK repeat</keyword>
<accession>A0A9W4U502</accession>
<protein>
    <recommendedName>
        <fullName evidence="7">Ankyrin</fullName>
    </recommendedName>
</protein>
<evidence type="ECO:0000256" key="4">
    <source>
        <dbReference type="SAM" id="MobiDB-lite"/>
    </source>
</evidence>
<proteinExistence type="predicted"/>
<evidence type="ECO:0000256" key="3">
    <source>
        <dbReference type="PROSITE-ProRule" id="PRU00023"/>
    </source>
</evidence>
<feature type="region of interest" description="Disordered" evidence="4">
    <location>
        <begin position="438"/>
        <end position="458"/>
    </location>
</feature>
<dbReference type="Gene3D" id="1.25.40.20">
    <property type="entry name" value="Ankyrin repeat-containing domain"/>
    <property type="match status" value="3"/>
</dbReference>
<dbReference type="PROSITE" id="PS50088">
    <property type="entry name" value="ANK_REPEAT"/>
    <property type="match status" value="2"/>
</dbReference>
<dbReference type="PROSITE" id="PS50297">
    <property type="entry name" value="ANK_REP_REGION"/>
    <property type="match status" value="2"/>
</dbReference>
<evidence type="ECO:0000256" key="1">
    <source>
        <dbReference type="ARBA" id="ARBA00022737"/>
    </source>
</evidence>
<feature type="repeat" description="ANK" evidence="3">
    <location>
        <begin position="116"/>
        <end position="148"/>
    </location>
</feature>
<feature type="repeat" description="ANK" evidence="3">
    <location>
        <begin position="181"/>
        <end position="213"/>
    </location>
</feature>
<evidence type="ECO:0008006" key="7">
    <source>
        <dbReference type="Google" id="ProtNLM"/>
    </source>
</evidence>
<organism evidence="5 6">
    <name type="scientific">Periconia digitata</name>
    <dbReference type="NCBI Taxonomy" id="1303443"/>
    <lineage>
        <taxon>Eukaryota</taxon>
        <taxon>Fungi</taxon>
        <taxon>Dikarya</taxon>
        <taxon>Ascomycota</taxon>
        <taxon>Pezizomycotina</taxon>
        <taxon>Dothideomycetes</taxon>
        <taxon>Pleosporomycetidae</taxon>
        <taxon>Pleosporales</taxon>
        <taxon>Massarineae</taxon>
        <taxon>Periconiaceae</taxon>
        <taxon>Periconia</taxon>
    </lineage>
</organism>
<dbReference type="PANTHER" id="PTHR24126">
    <property type="entry name" value="ANKYRIN REPEAT, PH AND SEC7 DOMAIN CONTAINING PROTEIN SECG-RELATED"/>
    <property type="match status" value="1"/>
</dbReference>